<dbReference type="Pfam" id="PF00454">
    <property type="entry name" value="PI3_PI4_kinase"/>
    <property type="match status" value="1"/>
</dbReference>
<sequence length="1402" mass="154970">MAMPIFDTLEKRSEAVRRRMVLHDDKPCHFLLHLLDIALSNDLLDHSRVLSCLYLSAAVLSYGLNASAGNKIWQALVNFGGMVVARYDLEDSMQSTAIEFAHIVVGQVHEMLPATQTAAIALVYLLCSKYTEEASFLVTTIISQCRHASIRLKQDVGQMVMHLVEKTVLAESISATRDLAGDWDPHVRTTWIQIASQSIAQTQSTISLRLPMAIKYLCDNMRLLPINYQTAGRCASALTLDDAKFIVKLVSESIGCLGYGLEQESICTIGAFYQSAGMGKLSDARVHQACLTVIASAARRIGSDNDPESNLKLTIAQLASIIKSYLAGLDQQAMASGGLFWALEMLFQLCIQDAGVNELQNDAELQLLLVDAAVRCSNLSVIVYICQVAMADCKSSNDGAVIRRLAGSIDWSAIDSVFCGNLGDAASIMACRCVEAANEASAELEQLAVTSINGSSASERLCGFDSDLFKAGFATKPIDELRFERNLVCNTDAGIQFQLPHLVDSCAVADLILSTSGVFAAQELVFSAYQPMHTQLPQVSSIAWSEMTRPQQLQAINICYTHGLASSQSALNALRHMDTGRLNDREMRSWVDLAIKASINVAYNNGCVDMSLLEQHALTSDYTRYCFAFKSPCDINKAGFGDRLHQAATERCCTRAKEALLYFSVSNADYSIDFISDLYLQVLNETPGRLQLTALGTFDAASQLIAQMSTAPTHSPALKADSLSACAVNQLAPFIPQLLAMLCFDPHSSENHGGNLASDSAFTILRLLIQCAPDIVAFYVVVAQKSLPESSKGGQQVARLVQMLDYEQTVQIQTFLHCVSRVATLPQEQLKWACNKAKHAYIKLLVAYKQRRLTESSVPAAINDVLQPVCQLLEKQYEPKGLSPAENEYTAVVTTLQLRKRLDRLRFSNNFGKQDIQSLQKHADAVWAEIVQVMATPSMLDVGYASPQLVEFSANIPIPVLTQPADPLYFSGVDRKMRIIGSKTRPKLLTLHFHTRDNSSVSEKYIFKGSEDLRIDESVMQVFVRLNRVLLQDNEPHKQPSPVSKLAVYNIVPTGAYGGLIQMVNDAPSLFSIYTQHAAMQKNKDQRLSQPIPGLRQTFTDHSVHELTKAKLPSSLPMSEWPQGVTESVYDSLCSTVPSNLLHRHVMRASPSAAHLVVGLQRLVRSIGMASAAGYLVGLGDRHLDNLLVNTTESQLVHIDFNVCYDFGGVSQIPEQVPYRLTRNLAFLCGSLQNKQQYFAYSSSFAQAFSAVMQLARMDKHVLVNALAYRMMFYPFMEWHWIEQQRLDTLEVTNASVVEDSLQGDSVVETIRQTGLCPPKAFWSNCQMQIDSVTEASYGWRLAYGAIQRMQARLEFTGSARPMEEPDKPQESYAQLQTKLLWNVATDKSKLSRMFAGWASWI</sequence>
<dbReference type="SUPFAM" id="SSF56112">
    <property type="entry name" value="Protein kinase-like (PK-like)"/>
    <property type="match status" value="1"/>
</dbReference>
<protein>
    <recommendedName>
        <fullName evidence="1">PI3K/PI4K catalytic domain-containing protein</fullName>
    </recommendedName>
</protein>
<dbReference type="InterPro" id="IPR011009">
    <property type="entry name" value="Kinase-like_dom_sf"/>
</dbReference>
<dbReference type="PANTHER" id="PTHR11139">
    <property type="entry name" value="ATAXIA TELANGIECTASIA MUTATED ATM -RELATED"/>
    <property type="match status" value="1"/>
</dbReference>
<comment type="caution">
    <text evidence="2">The sequence shown here is derived from an EMBL/GenBank/DDBJ whole genome shotgun (WGS) entry which is preliminary data.</text>
</comment>
<dbReference type="Gene3D" id="1.10.1070.11">
    <property type="entry name" value="Phosphatidylinositol 3-/4-kinase, catalytic domain"/>
    <property type="match status" value="1"/>
</dbReference>
<dbReference type="InterPro" id="IPR036940">
    <property type="entry name" value="PI3/4_kinase_cat_sf"/>
</dbReference>
<keyword evidence="3" id="KW-1185">Reference proteome</keyword>
<accession>A0A9W8M1N1</accession>
<feature type="domain" description="PI3K/PI4K catalytic" evidence="1">
    <location>
        <begin position="973"/>
        <end position="1322"/>
    </location>
</feature>
<gene>
    <name evidence="2" type="ORF">IWW36_001299</name>
</gene>
<name>A0A9W8M1N1_9FUNG</name>
<dbReference type="OrthoDB" id="381190at2759"/>
<dbReference type="Gene3D" id="3.30.1010.10">
    <property type="entry name" value="Phosphatidylinositol 3-kinase Catalytic Subunit, Chain A, domain 4"/>
    <property type="match status" value="1"/>
</dbReference>
<organism evidence="2 3">
    <name type="scientific">Coemansia brasiliensis</name>
    <dbReference type="NCBI Taxonomy" id="2650707"/>
    <lineage>
        <taxon>Eukaryota</taxon>
        <taxon>Fungi</taxon>
        <taxon>Fungi incertae sedis</taxon>
        <taxon>Zoopagomycota</taxon>
        <taxon>Kickxellomycotina</taxon>
        <taxon>Kickxellomycetes</taxon>
        <taxon>Kickxellales</taxon>
        <taxon>Kickxellaceae</taxon>
        <taxon>Coemansia</taxon>
    </lineage>
</organism>
<dbReference type="GO" id="GO:0005634">
    <property type="term" value="C:nucleus"/>
    <property type="evidence" value="ECO:0007669"/>
    <property type="project" value="TreeGrafter"/>
</dbReference>
<reference evidence="2" key="1">
    <citation type="submission" date="2022-07" db="EMBL/GenBank/DDBJ databases">
        <title>Phylogenomic reconstructions and comparative analyses of Kickxellomycotina fungi.</title>
        <authorList>
            <person name="Reynolds N.K."/>
            <person name="Stajich J.E."/>
            <person name="Barry K."/>
            <person name="Grigoriev I.V."/>
            <person name="Crous P."/>
            <person name="Smith M.E."/>
        </authorList>
    </citation>
    <scope>NUCLEOTIDE SEQUENCE</scope>
    <source>
        <strain evidence="2">NRRL 1566</strain>
    </source>
</reference>
<proteinExistence type="predicted"/>
<dbReference type="InterPro" id="IPR050517">
    <property type="entry name" value="DDR_Repair_Kinase"/>
</dbReference>
<evidence type="ECO:0000259" key="1">
    <source>
        <dbReference type="PROSITE" id="PS50290"/>
    </source>
</evidence>
<dbReference type="SMART" id="SM00146">
    <property type="entry name" value="PI3Kc"/>
    <property type="match status" value="1"/>
</dbReference>
<dbReference type="EMBL" id="JANBUW010000016">
    <property type="protein sequence ID" value="KAJ2851161.1"/>
    <property type="molecule type" value="Genomic_DNA"/>
</dbReference>
<dbReference type="InterPro" id="IPR000403">
    <property type="entry name" value="PI3/4_kinase_cat_dom"/>
</dbReference>
<dbReference type="Proteomes" id="UP001139887">
    <property type="component" value="Unassembled WGS sequence"/>
</dbReference>
<dbReference type="PROSITE" id="PS50290">
    <property type="entry name" value="PI3_4_KINASE_3"/>
    <property type="match status" value="1"/>
</dbReference>
<dbReference type="GO" id="GO:0004674">
    <property type="term" value="F:protein serine/threonine kinase activity"/>
    <property type="evidence" value="ECO:0007669"/>
    <property type="project" value="TreeGrafter"/>
</dbReference>
<evidence type="ECO:0000313" key="3">
    <source>
        <dbReference type="Proteomes" id="UP001139887"/>
    </source>
</evidence>
<evidence type="ECO:0000313" key="2">
    <source>
        <dbReference type="EMBL" id="KAJ2851161.1"/>
    </source>
</evidence>